<dbReference type="KEGG" id="salk:FBQ74_07240"/>
<evidence type="ECO:0000313" key="3">
    <source>
        <dbReference type="Proteomes" id="UP000304912"/>
    </source>
</evidence>
<keyword evidence="1" id="KW-0732">Signal</keyword>
<gene>
    <name evidence="2" type="ORF">FBQ74_07240</name>
</gene>
<sequence>MKKIITTFGIFALTATLFIGSASAKSSEVIEFWNGNKTQVRQQYERQLLQAVLEASVKKHGNFTVNEDTQNLTNSEESAVFSDQRADVFVTVAGNPKLKSKDKILVARPLMQGLLGHRLLIVRKQDLPLFADIQTEKAFKELSIGIPEGWADASLFRHNGYNVVEGGTFDDIFDLLAAKEFDYVALGANEIEQAFESRAAKYEMFSIEPTTLLYYPFALVFYVHPDKPELANRLRDGLKAIDENGVAQRLFEQATGDLIERLGLPDRKLFRLQNPLLPKQLQNYRSPLAEQSDE</sequence>
<reference evidence="2 3" key="1">
    <citation type="submission" date="2019-04" db="EMBL/GenBank/DDBJ databases">
        <title>Salinimonas iocasae sp. nov., a halophilic bacterium isolated from the outer tube casing of tubeworms in Okinawa Trough.</title>
        <authorList>
            <person name="Zhang H."/>
            <person name="Wang H."/>
            <person name="Li C."/>
        </authorList>
    </citation>
    <scope>NUCLEOTIDE SEQUENCE [LARGE SCALE GENOMIC DNA]</scope>
    <source>
        <strain evidence="2 3">KX18D6</strain>
    </source>
</reference>
<dbReference type="RefSeq" id="WP_139756037.1">
    <property type="nucleotide sequence ID" value="NZ_CP039852.1"/>
</dbReference>
<evidence type="ECO:0000256" key="1">
    <source>
        <dbReference type="SAM" id="SignalP"/>
    </source>
</evidence>
<feature type="signal peptide" evidence="1">
    <location>
        <begin position="1"/>
        <end position="24"/>
    </location>
</feature>
<name>A0A5B7YCL4_9ALTE</name>
<accession>A0A5B7YCL4</accession>
<dbReference type="OrthoDB" id="6382787at2"/>
<protein>
    <submittedName>
        <fullName evidence="2">Transporter substrate-binding domain-containing protein</fullName>
    </submittedName>
</protein>
<dbReference type="Gene3D" id="3.40.190.10">
    <property type="entry name" value="Periplasmic binding protein-like II"/>
    <property type="match status" value="2"/>
</dbReference>
<proteinExistence type="predicted"/>
<keyword evidence="3" id="KW-1185">Reference proteome</keyword>
<evidence type="ECO:0000313" key="2">
    <source>
        <dbReference type="EMBL" id="QCZ93291.1"/>
    </source>
</evidence>
<feature type="chain" id="PRO_5022733849" evidence="1">
    <location>
        <begin position="25"/>
        <end position="294"/>
    </location>
</feature>
<dbReference type="SUPFAM" id="SSF53850">
    <property type="entry name" value="Periplasmic binding protein-like II"/>
    <property type="match status" value="1"/>
</dbReference>
<dbReference type="Proteomes" id="UP000304912">
    <property type="component" value="Chromosome"/>
</dbReference>
<dbReference type="EMBL" id="CP039852">
    <property type="protein sequence ID" value="QCZ93291.1"/>
    <property type="molecule type" value="Genomic_DNA"/>
</dbReference>
<dbReference type="AlphaFoldDB" id="A0A5B7YCL4"/>
<organism evidence="2 3">
    <name type="scientific">Salinimonas iocasae</name>
    <dbReference type="NCBI Taxonomy" id="2572577"/>
    <lineage>
        <taxon>Bacteria</taxon>
        <taxon>Pseudomonadati</taxon>
        <taxon>Pseudomonadota</taxon>
        <taxon>Gammaproteobacteria</taxon>
        <taxon>Alteromonadales</taxon>
        <taxon>Alteromonadaceae</taxon>
        <taxon>Alteromonas/Salinimonas group</taxon>
        <taxon>Salinimonas</taxon>
    </lineage>
</organism>